<proteinExistence type="predicted"/>
<dbReference type="Proteomes" id="UP000001887">
    <property type="component" value="Chromosome"/>
</dbReference>
<dbReference type="EMBL" id="CP001848">
    <property type="protein sequence ID" value="ADB17168.1"/>
    <property type="molecule type" value="Genomic_DNA"/>
</dbReference>
<feature type="region of interest" description="Disordered" evidence="1">
    <location>
        <begin position="205"/>
        <end position="278"/>
    </location>
</feature>
<feature type="compositionally biased region" description="Basic and acidic residues" evidence="1">
    <location>
        <begin position="69"/>
        <end position="83"/>
    </location>
</feature>
<evidence type="ECO:0000313" key="2">
    <source>
        <dbReference type="EMBL" id="ADB17168.1"/>
    </source>
</evidence>
<evidence type="ECO:0000313" key="3">
    <source>
        <dbReference type="Proteomes" id="UP000001887"/>
    </source>
</evidence>
<evidence type="ECO:0000256" key="1">
    <source>
        <dbReference type="SAM" id="MobiDB-lite"/>
    </source>
</evidence>
<protein>
    <submittedName>
        <fullName evidence="2">Uncharacterized protein</fullName>
    </submittedName>
</protein>
<name>D2R4V2_PIRSD</name>
<sequence>MTWFFFAAKPPHNQPVERTAPAARPVGTFEKLESRQVLYGADLGSALEPSGPEMPRVDQFFSNELQRHQREGREHLDVRHDPRGGNSAPPPPPHWIVMIDSGGRAPLDIGSNPSHVNLPLSESGLAGGTGRPSLPELGVTIPENLSSIVQNWRDSGDRSTLDNFLDSVRQAIDSSYLATDTFSVVTSSYGEVDWDSLLENQEQDLAGNSNSLGDNEENSSSSQLELREVDSETPDDETTTSAKSDEEEESSTHLLRKRKPSLDDEYASQRSAAEDSSADWLASRSSAGFVAFHHEPTSFELRAEHRQAQLEDRLIDDSLAELLASDVLNWLDTPTAEQAVDVTHEVAIRQVSTSSTPGDVSHATIAAQLQSEHTQAIDEVLAEVARESMPQPIAAIVPQNNQ</sequence>
<dbReference type="AlphaFoldDB" id="D2R4V2"/>
<feature type="region of interest" description="Disordered" evidence="1">
    <location>
        <begin position="69"/>
        <end position="92"/>
    </location>
</feature>
<dbReference type="HOGENOM" id="CLU_684851_0_0_0"/>
<keyword evidence="3" id="KW-1185">Reference proteome</keyword>
<organism evidence="2 3">
    <name type="scientific">Pirellula staleyi (strain ATCC 27377 / DSM 6068 / ICPB 4128)</name>
    <name type="common">Pirella staleyi</name>
    <dbReference type="NCBI Taxonomy" id="530564"/>
    <lineage>
        <taxon>Bacteria</taxon>
        <taxon>Pseudomonadati</taxon>
        <taxon>Planctomycetota</taxon>
        <taxon>Planctomycetia</taxon>
        <taxon>Pirellulales</taxon>
        <taxon>Pirellulaceae</taxon>
        <taxon>Pirellula</taxon>
    </lineage>
</organism>
<gene>
    <name evidence="2" type="ordered locus">Psta_2499</name>
</gene>
<reference evidence="2 3" key="1">
    <citation type="journal article" date="2009" name="Stand. Genomic Sci.">
        <title>Complete genome sequence of Pirellula staleyi type strain (ATCC 27377).</title>
        <authorList>
            <person name="Clum A."/>
            <person name="Tindall B.J."/>
            <person name="Sikorski J."/>
            <person name="Ivanova N."/>
            <person name="Mavrommatis K."/>
            <person name="Lucas S."/>
            <person name="Glavina del Rio T."/>
            <person name="Nolan M."/>
            <person name="Chen F."/>
            <person name="Tice H."/>
            <person name="Pitluck S."/>
            <person name="Cheng J.F."/>
            <person name="Chertkov O."/>
            <person name="Brettin T."/>
            <person name="Han C."/>
            <person name="Detter J.C."/>
            <person name="Kuske C."/>
            <person name="Bruce D."/>
            <person name="Goodwin L."/>
            <person name="Ovchinikova G."/>
            <person name="Pati A."/>
            <person name="Mikhailova N."/>
            <person name="Chen A."/>
            <person name="Palaniappan K."/>
            <person name="Land M."/>
            <person name="Hauser L."/>
            <person name="Chang Y.J."/>
            <person name="Jeffries C.D."/>
            <person name="Chain P."/>
            <person name="Rohde M."/>
            <person name="Goker M."/>
            <person name="Bristow J."/>
            <person name="Eisen J.A."/>
            <person name="Markowitz V."/>
            <person name="Hugenholtz P."/>
            <person name="Kyrpides N.C."/>
            <person name="Klenk H.P."/>
            <person name="Lapidus A."/>
        </authorList>
    </citation>
    <scope>NUCLEOTIDE SEQUENCE [LARGE SCALE GENOMIC DNA]</scope>
    <source>
        <strain evidence="3">ATCC 27377 / DSM 6068 / ICPB 4128</strain>
    </source>
</reference>
<accession>D2R4V2</accession>
<dbReference type="STRING" id="530564.Psta_2499"/>
<dbReference type="KEGG" id="psl:Psta_2499"/>